<dbReference type="EMBL" id="JACPNR010000011">
    <property type="protein sequence ID" value="MBI2678974.1"/>
    <property type="molecule type" value="Genomic_DNA"/>
</dbReference>
<name>A0A932EQ73_9BACT</name>
<accession>A0A932EQ73</accession>
<sequence>MTLNDANRTGNYTVLRDLAAPDFQARNTSADLGVAFTDLRRRNLDLFAVALINPTIESAPALDKTGRLRLAGYFATRPLQIRFDLTFALSAGQWKLFAISVSTPAPPGTTPATPTPAPRR</sequence>
<evidence type="ECO:0000313" key="2">
    <source>
        <dbReference type="Proteomes" id="UP000779809"/>
    </source>
</evidence>
<protein>
    <submittedName>
        <fullName evidence="1">Uncharacterized protein</fullName>
    </submittedName>
</protein>
<reference evidence="1" key="1">
    <citation type="submission" date="2020-07" db="EMBL/GenBank/DDBJ databases">
        <title>Huge and variable diversity of episymbiotic CPR bacteria and DPANN archaea in groundwater ecosystems.</title>
        <authorList>
            <person name="He C.Y."/>
            <person name="Keren R."/>
            <person name="Whittaker M."/>
            <person name="Farag I.F."/>
            <person name="Doudna J."/>
            <person name="Cate J.H.D."/>
            <person name="Banfield J.F."/>
        </authorList>
    </citation>
    <scope>NUCLEOTIDE SEQUENCE</scope>
    <source>
        <strain evidence="1">NC_groundwater_580_Pr5_B-0.1um_64_19</strain>
    </source>
</reference>
<dbReference type="Proteomes" id="UP000779809">
    <property type="component" value="Unassembled WGS sequence"/>
</dbReference>
<organism evidence="1 2">
    <name type="scientific">Candidatus Korobacter versatilis</name>
    <dbReference type="NCBI Taxonomy" id="658062"/>
    <lineage>
        <taxon>Bacteria</taxon>
        <taxon>Pseudomonadati</taxon>
        <taxon>Acidobacteriota</taxon>
        <taxon>Terriglobia</taxon>
        <taxon>Terriglobales</taxon>
        <taxon>Candidatus Korobacteraceae</taxon>
        <taxon>Candidatus Korobacter</taxon>
    </lineage>
</organism>
<proteinExistence type="predicted"/>
<comment type="caution">
    <text evidence="1">The sequence shown here is derived from an EMBL/GenBank/DDBJ whole genome shotgun (WGS) entry which is preliminary data.</text>
</comment>
<dbReference type="AlphaFoldDB" id="A0A932EQ73"/>
<gene>
    <name evidence="1" type="ORF">HYX28_09350</name>
</gene>
<evidence type="ECO:0000313" key="1">
    <source>
        <dbReference type="EMBL" id="MBI2678974.1"/>
    </source>
</evidence>